<evidence type="ECO:0000313" key="3">
    <source>
        <dbReference type="EMBL" id="EFI27452.1"/>
    </source>
</evidence>
<dbReference type="EMBL" id="AACS02000007">
    <property type="protein sequence ID" value="EFI27452.1"/>
    <property type="molecule type" value="Genomic_DNA"/>
</dbReference>
<dbReference type="VEuPathDB" id="FungiDB:CC1G_14924"/>
<evidence type="ECO:0000256" key="1">
    <source>
        <dbReference type="SAM" id="MobiDB-lite"/>
    </source>
</evidence>
<feature type="region of interest" description="Disordered" evidence="1">
    <location>
        <begin position="208"/>
        <end position="237"/>
    </location>
</feature>
<evidence type="ECO:0000313" key="4">
    <source>
        <dbReference type="Proteomes" id="UP000001861"/>
    </source>
</evidence>
<dbReference type="Proteomes" id="UP000001861">
    <property type="component" value="Unassembled WGS sequence"/>
</dbReference>
<dbReference type="AlphaFoldDB" id="D6RNY9"/>
<protein>
    <recommendedName>
        <fullName evidence="2">DUF8021 domain-containing protein</fullName>
    </recommendedName>
</protein>
<dbReference type="OrthoDB" id="3515051at2759"/>
<reference evidence="3 4" key="1">
    <citation type="journal article" date="2010" name="Proc. Natl. Acad. Sci. U.S.A.">
        <title>Insights into evolution of multicellular fungi from the assembled chromosomes of the mushroom Coprinopsis cinerea (Coprinus cinereus).</title>
        <authorList>
            <person name="Stajich J.E."/>
            <person name="Wilke S.K."/>
            <person name="Ahren D."/>
            <person name="Au C.H."/>
            <person name="Birren B.W."/>
            <person name="Borodovsky M."/>
            <person name="Burns C."/>
            <person name="Canback B."/>
            <person name="Casselton L.A."/>
            <person name="Cheng C.K."/>
            <person name="Deng J."/>
            <person name="Dietrich F.S."/>
            <person name="Fargo D.C."/>
            <person name="Farman M.L."/>
            <person name="Gathman A.C."/>
            <person name="Goldberg J."/>
            <person name="Guigo R."/>
            <person name="Hoegger P.J."/>
            <person name="Hooker J.B."/>
            <person name="Huggins A."/>
            <person name="James T.Y."/>
            <person name="Kamada T."/>
            <person name="Kilaru S."/>
            <person name="Kodira C."/>
            <person name="Kues U."/>
            <person name="Kupfer D."/>
            <person name="Kwan H.S."/>
            <person name="Lomsadze A."/>
            <person name="Li W."/>
            <person name="Lilly W.W."/>
            <person name="Ma L.J."/>
            <person name="Mackey A.J."/>
            <person name="Manning G."/>
            <person name="Martin F."/>
            <person name="Muraguchi H."/>
            <person name="Natvig D.O."/>
            <person name="Palmerini H."/>
            <person name="Ramesh M.A."/>
            <person name="Rehmeyer C.J."/>
            <person name="Roe B.A."/>
            <person name="Shenoy N."/>
            <person name="Stanke M."/>
            <person name="Ter-Hovhannisyan V."/>
            <person name="Tunlid A."/>
            <person name="Velagapudi R."/>
            <person name="Vision T.J."/>
            <person name="Zeng Q."/>
            <person name="Zolan M.E."/>
            <person name="Pukkila P.J."/>
        </authorList>
    </citation>
    <scope>NUCLEOTIDE SEQUENCE [LARGE SCALE GENOMIC DNA]</scope>
    <source>
        <strain evidence="4">Okayama-7 / 130 / ATCC MYA-4618 / FGSC 9003</strain>
    </source>
</reference>
<dbReference type="HOGENOM" id="CLU_067389_0_0_1"/>
<dbReference type="Pfam" id="PF26061">
    <property type="entry name" value="DUF8021"/>
    <property type="match status" value="1"/>
</dbReference>
<dbReference type="KEGG" id="cci:CC1G_14924"/>
<feature type="domain" description="DUF8021" evidence="2">
    <location>
        <begin position="147"/>
        <end position="203"/>
    </location>
</feature>
<sequence>MSPVRTVSGESAVEAPSNTIEQLQAITADYVNSRLTGSLTSPDLTTATYTENFLPSTIQRSIFASPLRVDYNRSLHDTTSCATYTEMVVTDPRHPYVIGTQIRVDNTTGEVVKVESLITDQGDWLFNATGTKMYAEREDWFTIPVGRRDTREAIQAAADAYLDLWKDKTVVVPWGTPCNRLEGGIYTGNGSPNDSCNVGVPSRIVEMPDRSKAPGENKVMGRPPSGFPGLSSREDLPRTDLTIDLMGSGRVANDPMGSNLPAST</sequence>
<dbReference type="GeneID" id="9378272"/>
<dbReference type="RefSeq" id="XP_002910946.1">
    <property type="nucleotide sequence ID" value="XM_002910900.1"/>
</dbReference>
<dbReference type="eggNOG" id="ENOG502SHGJ">
    <property type="taxonomic scope" value="Eukaryota"/>
</dbReference>
<comment type="caution">
    <text evidence="3">The sequence shown here is derived from an EMBL/GenBank/DDBJ whole genome shotgun (WGS) entry which is preliminary data.</text>
</comment>
<name>D6RNY9_COPC7</name>
<proteinExistence type="predicted"/>
<dbReference type="STRING" id="240176.D6RNY9"/>
<accession>D6RNY9</accession>
<dbReference type="InParanoid" id="D6RNY9"/>
<evidence type="ECO:0000259" key="2">
    <source>
        <dbReference type="Pfam" id="PF26061"/>
    </source>
</evidence>
<gene>
    <name evidence="3" type="ORF">CC1G_14924</name>
</gene>
<dbReference type="InterPro" id="IPR058334">
    <property type="entry name" value="DUF8021"/>
</dbReference>
<organism evidence="3 4">
    <name type="scientific">Coprinopsis cinerea (strain Okayama-7 / 130 / ATCC MYA-4618 / FGSC 9003)</name>
    <name type="common">Inky cap fungus</name>
    <name type="synonym">Hormographiella aspergillata</name>
    <dbReference type="NCBI Taxonomy" id="240176"/>
    <lineage>
        <taxon>Eukaryota</taxon>
        <taxon>Fungi</taxon>
        <taxon>Dikarya</taxon>
        <taxon>Basidiomycota</taxon>
        <taxon>Agaricomycotina</taxon>
        <taxon>Agaricomycetes</taxon>
        <taxon>Agaricomycetidae</taxon>
        <taxon>Agaricales</taxon>
        <taxon>Agaricineae</taxon>
        <taxon>Psathyrellaceae</taxon>
        <taxon>Coprinopsis</taxon>
    </lineage>
</organism>
<keyword evidence="4" id="KW-1185">Reference proteome</keyword>